<dbReference type="EMBL" id="ML181070">
    <property type="protein sequence ID" value="THU76224.1"/>
    <property type="molecule type" value="Genomic_DNA"/>
</dbReference>
<proteinExistence type="predicted"/>
<organism evidence="1 2">
    <name type="scientific">Dendrothele bispora (strain CBS 962.96)</name>
    <dbReference type="NCBI Taxonomy" id="1314807"/>
    <lineage>
        <taxon>Eukaryota</taxon>
        <taxon>Fungi</taxon>
        <taxon>Dikarya</taxon>
        <taxon>Basidiomycota</taxon>
        <taxon>Agaricomycotina</taxon>
        <taxon>Agaricomycetes</taxon>
        <taxon>Agaricomycetidae</taxon>
        <taxon>Agaricales</taxon>
        <taxon>Agaricales incertae sedis</taxon>
        <taxon>Dendrothele</taxon>
    </lineage>
</organism>
<reference evidence="1 2" key="1">
    <citation type="journal article" date="2019" name="Nat. Ecol. Evol.">
        <title>Megaphylogeny resolves global patterns of mushroom evolution.</title>
        <authorList>
            <person name="Varga T."/>
            <person name="Krizsan K."/>
            <person name="Foldi C."/>
            <person name="Dima B."/>
            <person name="Sanchez-Garcia M."/>
            <person name="Sanchez-Ramirez S."/>
            <person name="Szollosi G.J."/>
            <person name="Szarkandi J.G."/>
            <person name="Papp V."/>
            <person name="Albert L."/>
            <person name="Andreopoulos W."/>
            <person name="Angelini C."/>
            <person name="Antonin V."/>
            <person name="Barry K.W."/>
            <person name="Bougher N.L."/>
            <person name="Buchanan P."/>
            <person name="Buyck B."/>
            <person name="Bense V."/>
            <person name="Catcheside P."/>
            <person name="Chovatia M."/>
            <person name="Cooper J."/>
            <person name="Damon W."/>
            <person name="Desjardin D."/>
            <person name="Finy P."/>
            <person name="Geml J."/>
            <person name="Haridas S."/>
            <person name="Hughes K."/>
            <person name="Justo A."/>
            <person name="Karasinski D."/>
            <person name="Kautmanova I."/>
            <person name="Kiss B."/>
            <person name="Kocsube S."/>
            <person name="Kotiranta H."/>
            <person name="LaButti K.M."/>
            <person name="Lechner B.E."/>
            <person name="Liimatainen K."/>
            <person name="Lipzen A."/>
            <person name="Lukacs Z."/>
            <person name="Mihaltcheva S."/>
            <person name="Morgado L.N."/>
            <person name="Niskanen T."/>
            <person name="Noordeloos M.E."/>
            <person name="Ohm R.A."/>
            <person name="Ortiz-Santana B."/>
            <person name="Ovrebo C."/>
            <person name="Racz N."/>
            <person name="Riley R."/>
            <person name="Savchenko A."/>
            <person name="Shiryaev A."/>
            <person name="Soop K."/>
            <person name="Spirin V."/>
            <person name="Szebenyi C."/>
            <person name="Tomsovsky M."/>
            <person name="Tulloss R.E."/>
            <person name="Uehling J."/>
            <person name="Grigoriev I.V."/>
            <person name="Vagvolgyi C."/>
            <person name="Papp T."/>
            <person name="Martin F.M."/>
            <person name="Miettinen O."/>
            <person name="Hibbett D.S."/>
            <person name="Nagy L.G."/>
        </authorList>
    </citation>
    <scope>NUCLEOTIDE SEQUENCE [LARGE SCALE GENOMIC DNA]</scope>
    <source>
        <strain evidence="1 2">CBS 962.96</strain>
    </source>
</reference>
<name>A0A4S8KL03_DENBC</name>
<dbReference type="AlphaFoldDB" id="A0A4S8KL03"/>
<keyword evidence="2" id="KW-1185">Reference proteome</keyword>
<dbReference type="Proteomes" id="UP000297245">
    <property type="component" value="Unassembled WGS sequence"/>
</dbReference>
<accession>A0A4S8KL03</accession>
<protein>
    <submittedName>
        <fullName evidence="1">Uncharacterized protein</fullName>
    </submittedName>
</protein>
<evidence type="ECO:0000313" key="1">
    <source>
        <dbReference type="EMBL" id="THU76224.1"/>
    </source>
</evidence>
<sequence>MDSGFSWSALMRTHQSASTSIICHRTQGANIPKTNYYLPSAPVSFYQRFQGGERGNKE</sequence>
<gene>
    <name evidence="1" type="ORF">K435DRAFT_787308</name>
</gene>
<evidence type="ECO:0000313" key="2">
    <source>
        <dbReference type="Proteomes" id="UP000297245"/>
    </source>
</evidence>